<sequence>GACVDVCPTGALTEWINKWEGVAETQVLSTCPYCGVGCQLELALKKDRIIGVSPKGDGTVNQGQACVKGKFGIVEYVHHPDRLKVPLIRKNGNFEEAAWDEALDLIAERMGGYNADEVAVISSAKCTNEENYVAQKFTRAVLGTNNIDHCARLCHASTVAGLAQSFGAGAMTNSIDEIRHAKCILAIGTNTTDAHPVIGIEVKQASRNGAKLIVANPREIDLVNYAGLWLQQNPGSD</sequence>
<dbReference type="Gene3D" id="2.20.25.90">
    <property type="entry name" value="ADC-like domains"/>
    <property type="match status" value="1"/>
</dbReference>
<keyword evidence="3" id="KW-0560">Oxidoreductase</keyword>
<evidence type="ECO:0000256" key="1">
    <source>
        <dbReference type="ARBA" id="ARBA00022485"/>
    </source>
</evidence>
<evidence type="ECO:0000313" key="8">
    <source>
        <dbReference type="EMBL" id="GAJ09066.1"/>
    </source>
</evidence>
<dbReference type="PROSITE" id="PS51669">
    <property type="entry name" value="4FE4S_MOW_BIS_MGD"/>
    <property type="match status" value="1"/>
</dbReference>
<dbReference type="GO" id="GO:0016020">
    <property type="term" value="C:membrane"/>
    <property type="evidence" value="ECO:0007669"/>
    <property type="project" value="TreeGrafter"/>
</dbReference>
<dbReference type="GO" id="GO:0022904">
    <property type="term" value="P:respiratory electron transport chain"/>
    <property type="evidence" value="ECO:0007669"/>
    <property type="project" value="TreeGrafter"/>
</dbReference>
<evidence type="ECO:0000256" key="3">
    <source>
        <dbReference type="ARBA" id="ARBA00023002"/>
    </source>
</evidence>
<evidence type="ECO:0008006" key="9">
    <source>
        <dbReference type="Google" id="ProtNLM"/>
    </source>
</evidence>
<evidence type="ECO:0000256" key="2">
    <source>
        <dbReference type="ARBA" id="ARBA00022723"/>
    </source>
</evidence>
<dbReference type="InterPro" id="IPR027467">
    <property type="entry name" value="MopterinOxRdtase_cofactor_BS"/>
</dbReference>
<dbReference type="Gene3D" id="3.40.228.10">
    <property type="entry name" value="Dimethylsulfoxide Reductase, domain 2"/>
    <property type="match status" value="1"/>
</dbReference>
<dbReference type="GO" id="GO:0046872">
    <property type="term" value="F:metal ion binding"/>
    <property type="evidence" value="ECO:0007669"/>
    <property type="project" value="UniProtKB-KW"/>
</dbReference>
<keyword evidence="4" id="KW-0408">Iron</keyword>
<dbReference type="SUPFAM" id="SSF53706">
    <property type="entry name" value="Formate dehydrogenase/DMSO reductase, domains 1-3"/>
    <property type="match status" value="1"/>
</dbReference>
<evidence type="ECO:0000259" key="6">
    <source>
        <dbReference type="PROSITE" id="PS51379"/>
    </source>
</evidence>
<dbReference type="PROSITE" id="PS00551">
    <property type="entry name" value="MOLYBDOPTERIN_PROK_1"/>
    <property type="match status" value="1"/>
</dbReference>
<accession>X1V8G4</accession>
<keyword evidence="2" id="KW-0479">Metal-binding</keyword>
<evidence type="ECO:0000256" key="5">
    <source>
        <dbReference type="ARBA" id="ARBA00023014"/>
    </source>
</evidence>
<feature type="non-terminal residue" evidence="8">
    <location>
        <position position="1"/>
    </location>
</feature>
<keyword evidence="5" id="KW-0411">Iron-sulfur</keyword>
<dbReference type="InterPro" id="IPR006963">
    <property type="entry name" value="Mopterin_OxRdtase_4Fe-4S_dom"/>
</dbReference>
<dbReference type="InterPro" id="IPR017896">
    <property type="entry name" value="4Fe4S_Fe-S-bd"/>
</dbReference>
<dbReference type="Gene3D" id="3.40.50.740">
    <property type="match status" value="1"/>
</dbReference>
<reference evidence="8" key="1">
    <citation type="journal article" date="2014" name="Front. Microbiol.">
        <title>High frequency of phylogenetically diverse reductive dehalogenase-homologous genes in deep subseafloor sedimentary metagenomes.</title>
        <authorList>
            <person name="Kawai M."/>
            <person name="Futagami T."/>
            <person name="Toyoda A."/>
            <person name="Takaki Y."/>
            <person name="Nishi S."/>
            <person name="Hori S."/>
            <person name="Arai W."/>
            <person name="Tsubouchi T."/>
            <person name="Morono Y."/>
            <person name="Uchiyama I."/>
            <person name="Ito T."/>
            <person name="Fujiyama A."/>
            <person name="Inagaki F."/>
            <person name="Takami H."/>
        </authorList>
    </citation>
    <scope>NUCLEOTIDE SEQUENCE</scope>
    <source>
        <strain evidence="8">Expedition CK06-06</strain>
    </source>
</reference>
<dbReference type="EMBL" id="BARW01033374">
    <property type="protein sequence ID" value="GAJ09066.1"/>
    <property type="molecule type" value="Genomic_DNA"/>
</dbReference>
<name>X1V8G4_9ZZZZ</name>
<dbReference type="PANTHER" id="PTHR43105:SF14">
    <property type="entry name" value="FORMATE DEHYDROGENASE H"/>
    <property type="match status" value="1"/>
</dbReference>
<evidence type="ECO:0000256" key="4">
    <source>
        <dbReference type="ARBA" id="ARBA00023004"/>
    </source>
</evidence>
<feature type="non-terminal residue" evidence="8">
    <location>
        <position position="237"/>
    </location>
</feature>
<comment type="caution">
    <text evidence="8">The sequence shown here is derived from an EMBL/GenBank/DDBJ whole genome shotgun (WGS) entry which is preliminary data.</text>
</comment>
<dbReference type="PANTHER" id="PTHR43105">
    <property type="entry name" value="RESPIRATORY NITRATE REDUCTASE"/>
    <property type="match status" value="1"/>
</dbReference>
<gene>
    <name evidence="8" type="ORF">S12H4_52574</name>
</gene>
<feature type="domain" description="4Fe-4S ferredoxin-type" evidence="6">
    <location>
        <begin position="1"/>
        <end position="18"/>
    </location>
</feature>
<dbReference type="Pfam" id="PF04879">
    <property type="entry name" value="Molybdop_Fe4S4"/>
    <property type="match status" value="1"/>
</dbReference>
<evidence type="ECO:0000259" key="7">
    <source>
        <dbReference type="PROSITE" id="PS51669"/>
    </source>
</evidence>
<keyword evidence="1" id="KW-0004">4Fe-4S</keyword>
<dbReference type="InterPro" id="IPR050123">
    <property type="entry name" value="Prok_molybdopt-oxidoreductase"/>
</dbReference>
<dbReference type="AlphaFoldDB" id="X1V8G4"/>
<dbReference type="SMART" id="SM00926">
    <property type="entry name" value="Molybdop_Fe4S4"/>
    <property type="match status" value="1"/>
</dbReference>
<organism evidence="8">
    <name type="scientific">marine sediment metagenome</name>
    <dbReference type="NCBI Taxonomy" id="412755"/>
    <lineage>
        <taxon>unclassified sequences</taxon>
        <taxon>metagenomes</taxon>
        <taxon>ecological metagenomes</taxon>
    </lineage>
</organism>
<feature type="domain" description="4Fe-4S Mo/W bis-MGD-type" evidence="7">
    <location>
        <begin position="24"/>
        <end position="80"/>
    </location>
</feature>
<dbReference type="GO" id="GO:0003954">
    <property type="term" value="F:NADH dehydrogenase activity"/>
    <property type="evidence" value="ECO:0007669"/>
    <property type="project" value="TreeGrafter"/>
</dbReference>
<dbReference type="Pfam" id="PF00384">
    <property type="entry name" value="Molybdopterin"/>
    <property type="match status" value="1"/>
</dbReference>
<proteinExistence type="predicted"/>
<dbReference type="InterPro" id="IPR006656">
    <property type="entry name" value="Mopterin_OxRdtase"/>
</dbReference>
<dbReference type="GO" id="GO:0051539">
    <property type="term" value="F:4 iron, 4 sulfur cluster binding"/>
    <property type="evidence" value="ECO:0007669"/>
    <property type="project" value="UniProtKB-KW"/>
</dbReference>
<protein>
    <recommendedName>
        <fullName evidence="9">4Fe-4S Mo/W bis-MGD-type domain-containing protein</fullName>
    </recommendedName>
</protein>
<dbReference type="PROSITE" id="PS51379">
    <property type="entry name" value="4FE4S_FER_2"/>
    <property type="match status" value="1"/>
</dbReference>